<organism evidence="1">
    <name type="scientific">uncultured prokaryote AT3</name>
    <dbReference type="NCBI Taxonomy" id="672202"/>
    <lineage>
        <taxon>unclassified sequences</taxon>
        <taxon>environmental samples</taxon>
    </lineage>
</organism>
<dbReference type="NCBIfam" id="TIGR04401">
    <property type="entry name" value="TAT_Cys_rich"/>
    <property type="match status" value="1"/>
</dbReference>
<dbReference type="PANTHER" id="PTHR37310">
    <property type="entry name" value="CYTOPLASMIC PROTEIN-RELATED"/>
    <property type="match status" value="1"/>
</dbReference>
<reference evidence="1" key="1">
    <citation type="journal article" date="2010" name="Appl. Environ. Microbiol.">
        <title>Expanding small-molecule functional metagenomics through parallel screening of broad-host-range cosmid environmental DNA libraries in diverse proteobacteria.</title>
        <authorList>
            <person name="Craig J.W."/>
            <person name="Chang F.Y."/>
            <person name="Kim J.H."/>
            <person name="Obiajulu S.C."/>
            <person name="Brady S.F."/>
        </authorList>
    </citation>
    <scope>NUCLEOTIDE SEQUENCE</scope>
</reference>
<protein>
    <recommendedName>
        <fullName evidence="2">Ferredoxin</fullName>
    </recommendedName>
</protein>
<dbReference type="EMBL" id="GQ869381">
    <property type="protein sequence ID" value="ACX33903.1"/>
    <property type="molecule type" value="Genomic_DNA"/>
</dbReference>
<dbReference type="Pfam" id="PF03860">
    <property type="entry name" value="Csp"/>
    <property type="match status" value="1"/>
</dbReference>
<dbReference type="PANTHER" id="PTHR37310:SF1">
    <property type="entry name" value="CYTOPLASMIC PROTEIN"/>
    <property type="match status" value="1"/>
</dbReference>
<dbReference type="InterPro" id="IPR030913">
    <property type="entry name" value="Csp1_Cys_rich"/>
</dbReference>
<dbReference type="InterPro" id="IPR005560">
    <property type="entry name" value="Csp_YhjQ"/>
</dbReference>
<name>D3W8F4_9ZZZZ</name>
<dbReference type="AlphaFoldDB" id="D3W8F4"/>
<accession>D3W8F4</accession>
<proteinExistence type="predicted"/>
<dbReference type="Gene3D" id="1.20.1270.360">
    <property type="match status" value="1"/>
</dbReference>
<evidence type="ECO:0000313" key="1">
    <source>
        <dbReference type="EMBL" id="ACX33903.1"/>
    </source>
</evidence>
<sequence length="152" mass="16101">MERREMLAALGAVAMAGLAVQANAAQEAEHQHEHHHDHAGGRGKFDGLLASSSDCLGKGESCLAHCLVLLADGDKVMASCAQSVNQLLAFCTALQKAAAQQSPYTARLAKVVLDVCVDCEKECRKHEKKHVQCKACADACAECIKECKAIGV</sequence>
<evidence type="ECO:0008006" key="2">
    <source>
        <dbReference type="Google" id="ProtNLM"/>
    </source>
</evidence>